<keyword evidence="3" id="KW-1133">Transmembrane helix</keyword>
<dbReference type="InterPro" id="IPR017293">
    <property type="entry name" value="N-acetylmuramoyl-L-ala_amidase"/>
</dbReference>
<dbReference type="RefSeq" id="WP_066271301.1">
    <property type="nucleotide sequence ID" value="NZ_JARMAB010000013.1"/>
</dbReference>
<dbReference type="PANTHER" id="PTHR30404:SF0">
    <property type="entry name" value="N-ACETYLMURAMOYL-L-ALANINE AMIDASE AMIC"/>
    <property type="match status" value="1"/>
</dbReference>
<evidence type="ECO:0000313" key="5">
    <source>
        <dbReference type="EMBL" id="MED1203609.1"/>
    </source>
</evidence>
<feature type="domain" description="SH3b" evidence="4">
    <location>
        <begin position="38"/>
        <end position="101"/>
    </location>
</feature>
<dbReference type="GO" id="GO:0008745">
    <property type="term" value="F:N-acetylmuramoyl-L-alanine amidase activity"/>
    <property type="evidence" value="ECO:0007669"/>
    <property type="project" value="UniProtKB-EC"/>
</dbReference>
<dbReference type="InterPro" id="IPR003646">
    <property type="entry name" value="SH3-like_bac-type"/>
</dbReference>
<dbReference type="PROSITE" id="PS51781">
    <property type="entry name" value="SH3B"/>
    <property type="match status" value="2"/>
</dbReference>
<dbReference type="Gene3D" id="2.30.30.40">
    <property type="entry name" value="SH3 Domains"/>
    <property type="match status" value="2"/>
</dbReference>
<evidence type="ECO:0000259" key="4">
    <source>
        <dbReference type="PROSITE" id="PS51781"/>
    </source>
</evidence>
<evidence type="ECO:0000313" key="6">
    <source>
        <dbReference type="Proteomes" id="UP001341444"/>
    </source>
</evidence>
<dbReference type="PANTHER" id="PTHR30404">
    <property type="entry name" value="N-ACETYLMURAMOYL-L-ALANINE AMIDASE"/>
    <property type="match status" value="1"/>
</dbReference>
<dbReference type="Pfam" id="PF01520">
    <property type="entry name" value="Amidase_3"/>
    <property type="match status" value="1"/>
</dbReference>
<sequence length="398" mass="44004">MIQNHSKRISFIVLSVISMLVLPIAIILFQNTVDAHASFQVKVTAFDLNVRKAADNKSKIIGMVHQGDKLEIIQTKNRWDQIKLPNNQMGWVNTAYLTPTEGVSAKVEAVVLKVRKNPGLSSPVVGRLHFGTRIIVSEEQGGWAMIQSSSGVQGWVYEYYIKIEGKNETVVPSHHKPQKADTEKTSAFGASFENKTLLQSTPSSLESNPAPTQSQPLLGKTIVLDPGHGGKDDGTTSIVGTHEKSLTLPTAELVKQKLESAGANVLMTRTSDTYIPLQQRSDLSNQTHADAFISFHYNWSNDSSINGITNFYYQKRNSLSLASDILNEVVKTTHLQKIGTNFDNLSVLRNNSQPSTLIELGFLSNKQEDSTVESDAYREKVAQGVYLGLLDFFNQKNK</sequence>
<gene>
    <name evidence="5" type="ORF">P4T90_11050</name>
</gene>
<keyword evidence="3" id="KW-0812">Transmembrane</keyword>
<keyword evidence="1 5" id="KW-0378">Hydrolase</keyword>
<dbReference type="Proteomes" id="UP001341444">
    <property type="component" value="Unassembled WGS sequence"/>
</dbReference>
<keyword evidence="3" id="KW-0472">Membrane</keyword>
<dbReference type="CDD" id="cd02696">
    <property type="entry name" value="MurNAc-LAA"/>
    <property type="match status" value="1"/>
</dbReference>
<evidence type="ECO:0000256" key="3">
    <source>
        <dbReference type="SAM" id="Phobius"/>
    </source>
</evidence>
<dbReference type="SMART" id="SM00646">
    <property type="entry name" value="Ami_3"/>
    <property type="match status" value="1"/>
</dbReference>
<dbReference type="PIRSF" id="PIRSF037846">
    <property type="entry name" value="Autolysin_YrvJ_prd"/>
    <property type="match status" value="1"/>
</dbReference>
<feature type="transmembrane region" description="Helical" evidence="3">
    <location>
        <begin position="9"/>
        <end position="29"/>
    </location>
</feature>
<keyword evidence="6" id="KW-1185">Reference proteome</keyword>
<evidence type="ECO:0000256" key="1">
    <source>
        <dbReference type="ARBA" id="ARBA00022801"/>
    </source>
</evidence>
<dbReference type="Pfam" id="PF08239">
    <property type="entry name" value="SH3_3"/>
    <property type="match status" value="2"/>
</dbReference>
<accession>A0ABU6MH38</accession>
<organism evidence="5 6">
    <name type="scientific">Heyndrickxia acidicola</name>
    <dbReference type="NCBI Taxonomy" id="209389"/>
    <lineage>
        <taxon>Bacteria</taxon>
        <taxon>Bacillati</taxon>
        <taxon>Bacillota</taxon>
        <taxon>Bacilli</taxon>
        <taxon>Bacillales</taxon>
        <taxon>Bacillaceae</taxon>
        <taxon>Heyndrickxia</taxon>
    </lineage>
</organism>
<dbReference type="SUPFAM" id="SSF53187">
    <property type="entry name" value="Zn-dependent exopeptidases"/>
    <property type="match status" value="1"/>
</dbReference>
<dbReference type="SMART" id="SM00287">
    <property type="entry name" value="SH3b"/>
    <property type="match status" value="2"/>
</dbReference>
<name>A0ABU6MH38_9BACI</name>
<dbReference type="EMBL" id="JARMAB010000013">
    <property type="protein sequence ID" value="MED1203609.1"/>
    <property type="molecule type" value="Genomic_DNA"/>
</dbReference>
<reference evidence="5 6" key="1">
    <citation type="submission" date="2023-03" db="EMBL/GenBank/DDBJ databases">
        <title>Bacillus Genome Sequencing.</title>
        <authorList>
            <person name="Dunlap C."/>
        </authorList>
    </citation>
    <scope>NUCLEOTIDE SEQUENCE [LARGE SCALE GENOMIC DNA]</scope>
    <source>
        <strain evidence="5 6">B-23453</strain>
    </source>
</reference>
<protein>
    <submittedName>
        <fullName evidence="5">N-acetylmuramoyl-L-alanine amidase</fullName>
        <ecNumber evidence="5">3.5.1.28</ecNumber>
    </submittedName>
</protein>
<comment type="caution">
    <text evidence="5">The sequence shown here is derived from an EMBL/GenBank/DDBJ whole genome shotgun (WGS) entry which is preliminary data.</text>
</comment>
<dbReference type="EC" id="3.5.1.28" evidence="5"/>
<dbReference type="Gene3D" id="3.40.630.40">
    <property type="entry name" value="Zn-dependent exopeptidases"/>
    <property type="match status" value="1"/>
</dbReference>
<evidence type="ECO:0000256" key="2">
    <source>
        <dbReference type="ARBA" id="ARBA00023316"/>
    </source>
</evidence>
<feature type="domain" description="SH3b" evidence="4">
    <location>
        <begin position="102"/>
        <end position="165"/>
    </location>
</feature>
<dbReference type="InterPro" id="IPR050695">
    <property type="entry name" value="N-acetylmuramoyl_amidase_3"/>
</dbReference>
<proteinExistence type="predicted"/>
<dbReference type="InterPro" id="IPR002508">
    <property type="entry name" value="MurNAc-LAA_cat"/>
</dbReference>
<keyword evidence="2" id="KW-0961">Cell wall biogenesis/degradation</keyword>